<dbReference type="InParanoid" id="F7W9T6"/>
<dbReference type="OrthoDB" id="4932428at2759"/>
<organism evidence="2 3">
    <name type="scientific">Sordaria macrospora (strain ATCC MYA-333 / DSM 997 / K(L3346) / K-hell)</name>
    <dbReference type="NCBI Taxonomy" id="771870"/>
    <lineage>
        <taxon>Eukaryota</taxon>
        <taxon>Fungi</taxon>
        <taxon>Dikarya</taxon>
        <taxon>Ascomycota</taxon>
        <taxon>Pezizomycotina</taxon>
        <taxon>Sordariomycetes</taxon>
        <taxon>Sordariomycetidae</taxon>
        <taxon>Sordariales</taxon>
        <taxon>Sordariaceae</taxon>
        <taxon>Sordaria</taxon>
    </lineage>
</organism>
<evidence type="ECO:0000256" key="1">
    <source>
        <dbReference type="SAM" id="MobiDB-lite"/>
    </source>
</evidence>
<proteinExistence type="predicted"/>
<accession>F7W9T6</accession>
<comment type="caution">
    <text evidence="2">The sequence shown here is derived from an EMBL/GenBank/DDBJ whole genome shotgun (WGS) entry which is preliminary data.</text>
</comment>
<dbReference type="HOGENOM" id="CLU_1129672_0_0_1"/>
<evidence type="ECO:0000313" key="2">
    <source>
        <dbReference type="EMBL" id="CCC14077.1"/>
    </source>
</evidence>
<dbReference type="AlphaFoldDB" id="F7W9T6"/>
<protein>
    <submittedName>
        <fullName evidence="2">WGS project CABT00000000 data, contig 2.54</fullName>
    </submittedName>
</protein>
<keyword evidence="3" id="KW-1185">Reference proteome</keyword>
<dbReference type="GeneID" id="10802377"/>
<dbReference type="VEuPathDB" id="FungiDB:SMAC_08526"/>
<dbReference type="eggNOG" id="ENOG502S5KU">
    <property type="taxonomic scope" value="Eukaryota"/>
</dbReference>
<dbReference type="OMA" id="QLGACFE"/>
<dbReference type="EMBL" id="CABT02000054">
    <property type="protein sequence ID" value="CCC14077.1"/>
    <property type="molecule type" value="Genomic_DNA"/>
</dbReference>
<evidence type="ECO:0000313" key="3">
    <source>
        <dbReference type="Proteomes" id="UP000001881"/>
    </source>
</evidence>
<dbReference type="Proteomes" id="UP000001881">
    <property type="component" value="Unassembled WGS sequence"/>
</dbReference>
<feature type="region of interest" description="Disordered" evidence="1">
    <location>
        <begin position="1"/>
        <end position="32"/>
    </location>
</feature>
<name>F7W9T6_SORMK</name>
<dbReference type="KEGG" id="smp:10802377"/>
<sequence length="246" mass="26632">MSSSRSSRSSHSGSTRSSGSRSTTSSRPSQQSLTLLTHLQTNPPTTLSALLHLERTITDPSQIPSSDVSLFQSPMTSAFENYVVTTQSLLVELRGLTTNYPFSAQIIPLAVQFVRADPDSDRSWNLAWLVLNKILSEGLVESVSWEEAGWEGYWGNRLPSEAERGMLAGEMAREWKEAVERLVGCWGGEEAGVVLIRHMPRVTGFGSVSGAGSGEVGTEPNPDPDPEVVWGWTGAGRAGSVVDIRQ</sequence>
<reference evidence="2 3" key="1">
    <citation type="journal article" date="2010" name="PLoS Genet.">
        <title>De novo assembly of a 40 Mb eukaryotic genome from short sequence reads: Sordaria macrospora, a model organism for fungal morphogenesis.</title>
        <authorList>
            <person name="Nowrousian M."/>
            <person name="Stajich J."/>
            <person name="Chu M."/>
            <person name="Engh I."/>
            <person name="Espagne E."/>
            <person name="Halliday K."/>
            <person name="Kamerewerd J."/>
            <person name="Kempken F."/>
            <person name="Knab B."/>
            <person name="Kuo H.C."/>
            <person name="Osiewacz H.D."/>
            <person name="Poeggeler S."/>
            <person name="Read N."/>
            <person name="Seiler S."/>
            <person name="Smith K."/>
            <person name="Zickler D."/>
            <person name="Kueck U."/>
            <person name="Freitag M."/>
        </authorList>
    </citation>
    <scope>NUCLEOTIDE SEQUENCE [LARGE SCALE GENOMIC DNA]</scope>
    <source>
        <strain evidence="3">ATCC MYA-333 / DSM 997 / K(L3346) / K-hell</strain>
        <tissue evidence="2">Mycelium</tissue>
    </source>
</reference>
<gene>
    <name evidence="2" type="ORF">SMAC_08526</name>
</gene>